<dbReference type="InterPro" id="IPR036514">
    <property type="entry name" value="SGNH_hydro_sf"/>
</dbReference>
<dbReference type="GO" id="GO:0052689">
    <property type="term" value="F:carboxylic ester hydrolase activity"/>
    <property type="evidence" value="ECO:0007669"/>
    <property type="project" value="InterPro"/>
</dbReference>
<evidence type="ECO:0000259" key="2">
    <source>
        <dbReference type="Pfam" id="PF17996"/>
    </source>
</evidence>
<dbReference type="SUPFAM" id="SSF52266">
    <property type="entry name" value="SGNH hydrolase"/>
    <property type="match status" value="1"/>
</dbReference>
<dbReference type="CDD" id="cd01831">
    <property type="entry name" value="Endoglucanase_E_like"/>
    <property type="match status" value="1"/>
</dbReference>
<sequence length="342" mass="38650">MINILDKNYFRYYGRILEKDGYEYLGYTNSQVDFIVKGNGLTTVTAQIGTNLNGEVNEARLRVFLDDVLITEEPIVLNKAEAVYTLASFDDVKEHKISLIKITEASMSYAKLQSIEVCGGTLLPLPNEKDTRMKVEFIGDSITCGYGVYGEPESEYHIREEDGMASYAYLTAKELNFNARYFSVSGYGVYLEWTGDENGVIPRVYPYTNWWADEEALYDFSDFIPELIVINLGTNDSGHMDKDGVPERFVKAYVSFLKFLKGHYPGAKILCTCGTLCTQSYEYVEEACKTALSGGLTGIYFYQQPYHNVQEDGIASGHPSLITHQKDARQLIEKIKEIFPDC</sequence>
<dbReference type="Proteomes" id="UP000199659">
    <property type="component" value="Unassembled WGS sequence"/>
</dbReference>
<keyword evidence="3" id="KW-0378">Hydrolase</keyword>
<dbReference type="InterPro" id="IPR040794">
    <property type="entry name" value="CE2_N"/>
</dbReference>
<dbReference type="InterPro" id="IPR052762">
    <property type="entry name" value="PCW_deacetylase/CE"/>
</dbReference>
<dbReference type="Gene3D" id="2.60.120.260">
    <property type="entry name" value="Galactose-binding domain-like"/>
    <property type="match status" value="1"/>
</dbReference>
<dbReference type="PANTHER" id="PTHR37834:SF2">
    <property type="entry name" value="ESTERASE, SGNH HYDROLASE-TYPE"/>
    <property type="match status" value="1"/>
</dbReference>
<keyword evidence="4" id="KW-1185">Reference proteome</keyword>
<feature type="domain" description="Carbohydrate esterase 2 N-terminal" evidence="2">
    <location>
        <begin position="12"/>
        <end position="126"/>
    </location>
</feature>
<evidence type="ECO:0000259" key="1">
    <source>
        <dbReference type="Pfam" id="PF13472"/>
    </source>
</evidence>
<proteinExistence type="predicted"/>
<dbReference type="Pfam" id="PF13472">
    <property type="entry name" value="Lipase_GDSL_2"/>
    <property type="match status" value="1"/>
</dbReference>
<organism evidence="3 4">
    <name type="scientific">Anaeromicropila populeti</name>
    <dbReference type="NCBI Taxonomy" id="37658"/>
    <lineage>
        <taxon>Bacteria</taxon>
        <taxon>Bacillati</taxon>
        <taxon>Bacillota</taxon>
        <taxon>Clostridia</taxon>
        <taxon>Lachnospirales</taxon>
        <taxon>Lachnospiraceae</taxon>
        <taxon>Anaeromicropila</taxon>
    </lineage>
</organism>
<name>A0A1I6KJ12_9FIRM</name>
<dbReference type="RefSeq" id="WP_092561198.1">
    <property type="nucleotide sequence ID" value="NZ_FOYZ01000009.1"/>
</dbReference>
<evidence type="ECO:0000313" key="4">
    <source>
        <dbReference type="Proteomes" id="UP000199659"/>
    </source>
</evidence>
<dbReference type="Pfam" id="PF17996">
    <property type="entry name" value="CE2_N"/>
    <property type="match status" value="1"/>
</dbReference>
<evidence type="ECO:0000313" key="3">
    <source>
        <dbReference type="EMBL" id="SFR91232.1"/>
    </source>
</evidence>
<gene>
    <name evidence="3" type="ORF">SAMN05661086_02459</name>
</gene>
<dbReference type="AlphaFoldDB" id="A0A1I6KJ12"/>
<dbReference type="STRING" id="37658.SAMN05661086_02459"/>
<accession>A0A1I6KJ12</accession>
<feature type="domain" description="SGNH hydrolase-type esterase" evidence="1">
    <location>
        <begin position="137"/>
        <end position="277"/>
    </location>
</feature>
<dbReference type="OrthoDB" id="9801375at2"/>
<dbReference type="InterPro" id="IPR013830">
    <property type="entry name" value="SGNH_hydro"/>
</dbReference>
<dbReference type="PANTHER" id="PTHR37834">
    <property type="entry name" value="GDSL-LIKE LIPASE/ACYLHYDROLASE DOMAIN PROTEIN (AFU_ORTHOLOGUE AFUA_2G00620)"/>
    <property type="match status" value="1"/>
</dbReference>
<protein>
    <submittedName>
        <fullName evidence="3">GDSL-like Lipase/Acylhydrolase family protein</fullName>
    </submittedName>
</protein>
<dbReference type="EMBL" id="FOYZ01000009">
    <property type="protein sequence ID" value="SFR91232.1"/>
    <property type="molecule type" value="Genomic_DNA"/>
</dbReference>
<dbReference type="InterPro" id="IPR037461">
    <property type="entry name" value="CtCE2-like_dom"/>
</dbReference>
<reference evidence="3 4" key="1">
    <citation type="submission" date="2016-10" db="EMBL/GenBank/DDBJ databases">
        <authorList>
            <person name="de Groot N.N."/>
        </authorList>
    </citation>
    <scope>NUCLEOTIDE SEQUENCE [LARGE SCALE GENOMIC DNA]</scope>
    <source>
        <strain evidence="3 4">743A</strain>
    </source>
</reference>
<dbReference type="Gene3D" id="3.40.50.1110">
    <property type="entry name" value="SGNH hydrolase"/>
    <property type="match status" value="1"/>
</dbReference>